<keyword evidence="3" id="KW-1185">Reference proteome</keyword>
<dbReference type="Proteomes" id="UP001214576">
    <property type="component" value="Unassembled WGS sequence"/>
</dbReference>
<name>A0AAD4Y1A7_OVIAM</name>
<evidence type="ECO:0000313" key="2">
    <source>
        <dbReference type="EMBL" id="KAI4534055.1"/>
    </source>
</evidence>
<protein>
    <submittedName>
        <fullName evidence="2">Uncharacterized protein</fullName>
    </submittedName>
</protein>
<feature type="region of interest" description="Disordered" evidence="1">
    <location>
        <begin position="28"/>
        <end position="58"/>
    </location>
</feature>
<reference evidence="2" key="1">
    <citation type="submission" date="2022-03" db="EMBL/GenBank/DDBJ databases">
        <title>Genomic analyses of argali, domestic sheep and their hybrids provide insights into chromosomal evolution, heterosis and genetic basis of agronomic traits.</title>
        <authorList>
            <person name="Li M."/>
        </authorList>
    </citation>
    <scope>NUCLEOTIDE SEQUENCE</scope>
    <source>
        <strain evidence="2">CAU-MHL-2022a</strain>
        <tissue evidence="2">Skin</tissue>
    </source>
</reference>
<proteinExistence type="predicted"/>
<sequence>MGNATERPTEESCLHTCLLLGVPSPEVTSPIQGLEELPPLDLPSPEDPRVSLSAVDSDAKAPPVEAVLRVLGDMWVQSGDPVSLPGQMKGPENSFPVEFMYFIKDLKRHKCPTVASDNEAKESV</sequence>
<evidence type="ECO:0000256" key="1">
    <source>
        <dbReference type="SAM" id="MobiDB-lite"/>
    </source>
</evidence>
<comment type="caution">
    <text evidence="2">The sequence shown here is derived from an EMBL/GenBank/DDBJ whole genome shotgun (WGS) entry which is preliminary data.</text>
</comment>
<dbReference type="AlphaFoldDB" id="A0AAD4Y1A7"/>
<gene>
    <name evidence="2" type="ORF">MG293_014915</name>
</gene>
<dbReference type="EMBL" id="JAKZEL010000019">
    <property type="protein sequence ID" value="KAI4534055.1"/>
    <property type="molecule type" value="Genomic_DNA"/>
</dbReference>
<evidence type="ECO:0000313" key="3">
    <source>
        <dbReference type="Proteomes" id="UP001214576"/>
    </source>
</evidence>
<accession>A0AAD4Y1A7</accession>
<organism evidence="2 3">
    <name type="scientific">Ovis ammon polii</name>
    <dbReference type="NCBI Taxonomy" id="230172"/>
    <lineage>
        <taxon>Eukaryota</taxon>
        <taxon>Metazoa</taxon>
        <taxon>Chordata</taxon>
        <taxon>Craniata</taxon>
        <taxon>Vertebrata</taxon>
        <taxon>Euteleostomi</taxon>
        <taxon>Mammalia</taxon>
        <taxon>Eutheria</taxon>
        <taxon>Laurasiatheria</taxon>
        <taxon>Artiodactyla</taxon>
        <taxon>Ruminantia</taxon>
        <taxon>Pecora</taxon>
        <taxon>Bovidae</taxon>
        <taxon>Caprinae</taxon>
        <taxon>Ovis</taxon>
    </lineage>
</organism>